<name>A0A5C3Q791_9AGAR</name>
<organism evidence="1 2">
    <name type="scientific">Pterulicium gracile</name>
    <dbReference type="NCBI Taxonomy" id="1884261"/>
    <lineage>
        <taxon>Eukaryota</taxon>
        <taxon>Fungi</taxon>
        <taxon>Dikarya</taxon>
        <taxon>Basidiomycota</taxon>
        <taxon>Agaricomycotina</taxon>
        <taxon>Agaricomycetes</taxon>
        <taxon>Agaricomycetidae</taxon>
        <taxon>Agaricales</taxon>
        <taxon>Pleurotineae</taxon>
        <taxon>Pterulaceae</taxon>
        <taxon>Pterulicium</taxon>
    </lineage>
</organism>
<dbReference type="OrthoDB" id="274752at2759"/>
<accession>A0A5C3Q791</accession>
<dbReference type="GO" id="GO:0046933">
    <property type="term" value="F:proton-transporting ATP synthase activity, rotational mechanism"/>
    <property type="evidence" value="ECO:0007669"/>
    <property type="project" value="TreeGrafter"/>
</dbReference>
<proteinExistence type="predicted"/>
<dbReference type="PANTHER" id="PTHR28207">
    <property type="entry name" value="ATP SYNTHASE SUBUNIT H, MITOCHONDRIAL"/>
    <property type="match status" value="1"/>
</dbReference>
<dbReference type="Proteomes" id="UP000305067">
    <property type="component" value="Unassembled WGS sequence"/>
</dbReference>
<gene>
    <name evidence="1" type="ORF">BDV98DRAFT_573931</name>
</gene>
<dbReference type="AlphaFoldDB" id="A0A5C3Q791"/>
<reference evidence="1 2" key="1">
    <citation type="journal article" date="2019" name="Nat. Ecol. Evol.">
        <title>Megaphylogeny resolves global patterns of mushroom evolution.</title>
        <authorList>
            <person name="Varga T."/>
            <person name="Krizsan K."/>
            <person name="Foldi C."/>
            <person name="Dima B."/>
            <person name="Sanchez-Garcia M."/>
            <person name="Sanchez-Ramirez S."/>
            <person name="Szollosi G.J."/>
            <person name="Szarkandi J.G."/>
            <person name="Papp V."/>
            <person name="Albert L."/>
            <person name="Andreopoulos W."/>
            <person name="Angelini C."/>
            <person name="Antonin V."/>
            <person name="Barry K.W."/>
            <person name="Bougher N.L."/>
            <person name="Buchanan P."/>
            <person name="Buyck B."/>
            <person name="Bense V."/>
            <person name="Catcheside P."/>
            <person name="Chovatia M."/>
            <person name="Cooper J."/>
            <person name="Damon W."/>
            <person name="Desjardin D."/>
            <person name="Finy P."/>
            <person name="Geml J."/>
            <person name="Haridas S."/>
            <person name="Hughes K."/>
            <person name="Justo A."/>
            <person name="Karasinski D."/>
            <person name="Kautmanova I."/>
            <person name="Kiss B."/>
            <person name="Kocsube S."/>
            <person name="Kotiranta H."/>
            <person name="LaButti K.M."/>
            <person name="Lechner B.E."/>
            <person name="Liimatainen K."/>
            <person name="Lipzen A."/>
            <person name="Lukacs Z."/>
            <person name="Mihaltcheva S."/>
            <person name="Morgado L.N."/>
            <person name="Niskanen T."/>
            <person name="Noordeloos M.E."/>
            <person name="Ohm R.A."/>
            <person name="Ortiz-Santana B."/>
            <person name="Ovrebo C."/>
            <person name="Racz N."/>
            <person name="Riley R."/>
            <person name="Savchenko A."/>
            <person name="Shiryaev A."/>
            <person name="Soop K."/>
            <person name="Spirin V."/>
            <person name="Szebenyi C."/>
            <person name="Tomsovsky M."/>
            <person name="Tulloss R.E."/>
            <person name="Uehling J."/>
            <person name="Grigoriev I.V."/>
            <person name="Vagvolgyi C."/>
            <person name="Papp T."/>
            <person name="Martin F.M."/>
            <person name="Miettinen O."/>
            <person name="Hibbett D.S."/>
            <person name="Nagy L.G."/>
        </authorList>
    </citation>
    <scope>NUCLEOTIDE SEQUENCE [LARGE SCALE GENOMIC DNA]</scope>
    <source>
        <strain evidence="1 2">CBS 309.79</strain>
    </source>
</reference>
<keyword evidence="2" id="KW-1185">Reference proteome</keyword>
<evidence type="ECO:0000313" key="1">
    <source>
        <dbReference type="EMBL" id="TFK97872.1"/>
    </source>
</evidence>
<dbReference type="EMBL" id="ML178844">
    <property type="protein sequence ID" value="TFK97872.1"/>
    <property type="molecule type" value="Genomic_DNA"/>
</dbReference>
<dbReference type="PANTHER" id="PTHR28207:SF1">
    <property type="entry name" value="ATP SYNTHASE SUBUNIT H, MITOCHONDRIAL"/>
    <property type="match status" value="1"/>
</dbReference>
<sequence length="125" mass="13786">MSSNILRQATRSTFARRAFATSSVARKDLVQDLYIKELRAFKVKPQAKDAHVGVVKAYSTPSAPKAPTLPTDLSAELSAYDASNPTVDTQKAEVKSEFAEQEGGQTPEAFLEFLEKDLPKVEHHH</sequence>
<protein>
    <submittedName>
        <fullName evidence="1">ATP synthase complex subunit H-domain-containing protein</fullName>
    </submittedName>
</protein>
<evidence type="ECO:0000313" key="2">
    <source>
        <dbReference type="Proteomes" id="UP000305067"/>
    </source>
</evidence>
<dbReference type="InterPro" id="IPR019711">
    <property type="entry name" value="ATP_synth_F0_suH"/>
</dbReference>
<dbReference type="Pfam" id="PF10775">
    <property type="entry name" value="ATP_sub_h"/>
    <property type="match status" value="1"/>
</dbReference>
<dbReference type="STRING" id="1884261.A0A5C3Q791"/>